<feature type="signal peptide" evidence="1">
    <location>
        <begin position="1"/>
        <end position="25"/>
    </location>
</feature>
<organism evidence="2 3">
    <name type="scientific">Staurois parvus</name>
    <dbReference type="NCBI Taxonomy" id="386267"/>
    <lineage>
        <taxon>Eukaryota</taxon>
        <taxon>Metazoa</taxon>
        <taxon>Chordata</taxon>
        <taxon>Craniata</taxon>
        <taxon>Vertebrata</taxon>
        <taxon>Euteleostomi</taxon>
        <taxon>Amphibia</taxon>
        <taxon>Batrachia</taxon>
        <taxon>Anura</taxon>
        <taxon>Neobatrachia</taxon>
        <taxon>Ranoidea</taxon>
        <taxon>Ranidae</taxon>
        <taxon>Staurois</taxon>
    </lineage>
</organism>
<feature type="non-terminal residue" evidence="2">
    <location>
        <position position="1"/>
    </location>
</feature>
<evidence type="ECO:0000256" key="1">
    <source>
        <dbReference type="SAM" id="SignalP"/>
    </source>
</evidence>
<protein>
    <submittedName>
        <fullName evidence="2">Uncharacterized protein</fullName>
    </submittedName>
</protein>
<proteinExistence type="predicted"/>
<dbReference type="Proteomes" id="UP001162483">
    <property type="component" value="Unassembled WGS sequence"/>
</dbReference>
<dbReference type="EMBL" id="CATNWA010012378">
    <property type="protein sequence ID" value="CAI9563340.1"/>
    <property type="molecule type" value="Genomic_DNA"/>
</dbReference>
<keyword evidence="3" id="KW-1185">Reference proteome</keyword>
<feature type="chain" id="PRO_5046924582" evidence="1">
    <location>
        <begin position="26"/>
        <end position="61"/>
    </location>
</feature>
<reference evidence="2" key="1">
    <citation type="submission" date="2023-05" db="EMBL/GenBank/DDBJ databases">
        <authorList>
            <person name="Stuckert A."/>
        </authorList>
    </citation>
    <scope>NUCLEOTIDE SEQUENCE</scope>
</reference>
<keyword evidence="1" id="KW-0732">Signal</keyword>
<name>A0ABN9CUG8_9NEOB</name>
<gene>
    <name evidence="2" type="ORF">SPARVUS_LOCUS5725353</name>
</gene>
<accession>A0ABN9CUG8</accession>
<sequence>HPALLELCFLLTFLLCSLRLQSTVSDLIIPSLLVSRANLAVCCGWGNMTANFFSIVGTPSL</sequence>
<evidence type="ECO:0000313" key="2">
    <source>
        <dbReference type="EMBL" id="CAI9563340.1"/>
    </source>
</evidence>
<comment type="caution">
    <text evidence="2">The sequence shown here is derived from an EMBL/GenBank/DDBJ whole genome shotgun (WGS) entry which is preliminary data.</text>
</comment>
<evidence type="ECO:0000313" key="3">
    <source>
        <dbReference type="Proteomes" id="UP001162483"/>
    </source>
</evidence>